<evidence type="ECO:0000313" key="9">
    <source>
        <dbReference type="Proteomes" id="UP000002257"/>
    </source>
</evidence>
<dbReference type="CDD" id="cd00685">
    <property type="entry name" value="Trans_IPPS_HT"/>
    <property type="match status" value="1"/>
</dbReference>
<dbReference type="PROSITE" id="PS00444">
    <property type="entry name" value="POLYPRENYL_SYNTHASE_2"/>
    <property type="match status" value="1"/>
</dbReference>
<reference evidence="8 9" key="1">
    <citation type="journal article" date="2010" name="J. Bacteriol.">
        <title>Complete genome sequence of the aerobic facultative methanotroph Methylocella silvestris BL2.</title>
        <authorList>
            <person name="Chen Y."/>
            <person name="Crombie A."/>
            <person name="Rahman M.T."/>
            <person name="Dedysh S.N."/>
            <person name="Liesack W."/>
            <person name="Stott M.B."/>
            <person name="Alam M."/>
            <person name="Theisen A.R."/>
            <person name="Murrell J.C."/>
            <person name="Dunfield P.F."/>
        </authorList>
    </citation>
    <scope>NUCLEOTIDE SEQUENCE [LARGE SCALE GENOMIC DNA]</scope>
    <source>
        <strain evidence="9">DSM 15510 / CIP 108128 / LMG 27833 / NCIMB 13906 / BL2</strain>
    </source>
</reference>
<dbReference type="HOGENOM" id="CLU_014015_0_1_5"/>
<name>B8EPY5_METSB</name>
<evidence type="ECO:0000256" key="4">
    <source>
        <dbReference type="ARBA" id="ARBA00022723"/>
    </source>
</evidence>
<dbReference type="GO" id="GO:0046872">
    <property type="term" value="F:metal ion binding"/>
    <property type="evidence" value="ECO:0007669"/>
    <property type="project" value="UniProtKB-KW"/>
</dbReference>
<dbReference type="OrthoDB" id="9805316at2"/>
<dbReference type="eggNOG" id="COG0142">
    <property type="taxonomic scope" value="Bacteria"/>
</dbReference>
<sequence length="289" mass="29765">MDAIMHIESALETAAALAASDDAPPRLAAAIRYAIFPGGARIRPRLCLAVSAACGAQNLGASAAAAGAIELLHCASLAHDDLPCFDDAPTRRGKPSVHAAFGEALAVLAGDAMIVMAFEAIARAFMDRPHLLPPLVQTIARAAGMPSGIAAGQGYESEPQLARSQYQRAKTGSLFVAATVAGALAAGADGAPWRMLGEGLGEAYQIADDIRDVASSPEAIGKPVGRDAALGRPSAALELGVDRAVALLKRLTREAVDSIPACPGADWLKAQVLIETLRVLPEELLRRAA</sequence>
<dbReference type="PANTHER" id="PTHR43281">
    <property type="entry name" value="FARNESYL DIPHOSPHATE SYNTHASE"/>
    <property type="match status" value="1"/>
</dbReference>
<dbReference type="InterPro" id="IPR000092">
    <property type="entry name" value="Polyprenyl_synt"/>
</dbReference>
<evidence type="ECO:0000256" key="3">
    <source>
        <dbReference type="ARBA" id="ARBA00022679"/>
    </source>
</evidence>
<evidence type="ECO:0000256" key="1">
    <source>
        <dbReference type="ARBA" id="ARBA00001946"/>
    </source>
</evidence>
<dbReference type="Gene3D" id="1.10.600.10">
    <property type="entry name" value="Farnesyl Diphosphate Synthase"/>
    <property type="match status" value="1"/>
</dbReference>
<evidence type="ECO:0000256" key="5">
    <source>
        <dbReference type="ARBA" id="ARBA00022842"/>
    </source>
</evidence>
<dbReference type="Proteomes" id="UP000002257">
    <property type="component" value="Chromosome"/>
</dbReference>
<dbReference type="SUPFAM" id="SSF48576">
    <property type="entry name" value="Terpenoid synthases"/>
    <property type="match status" value="1"/>
</dbReference>
<evidence type="ECO:0000256" key="2">
    <source>
        <dbReference type="ARBA" id="ARBA00006706"/>
    </source>
</evidence>
<evidence type="ECO:0000256" key="7">
    <source>
        <dbReference type="RuleBase" id="RU004466"/>
    </source>
</evidence>
<dbReference type="AlphaFoldDB" id="B8EPY5"/>
<dbReference type="SFLD" id="SFLDS00005">
    <property type="entry name" value="Isoprenoid_Synthase_Type_I"/>
    <property type="match status" value="1"/>
</dbReference>
<keyword evidence="5" id="KW-0460">Magnesium</keyword>
<dbReference type="KEGG" id="msl:Msil_2049"/>
<keyword evidence="6" id="KW-0414">Isoprene biosynthesis</keyword>
<dbReference type="GO" id="GO:0008299">
    <property type="term" value="P:isoprenoid biosynthetic process"/>
    <property type="evidence" value="ECO:0007669"/>
    <property type="project" value="UniProtKB-KW"/>
</dbReference>
<comment type="cofactor">
    <cofactor evidence="1">
        <name>Mg(2+)</name>
        <dbReference type="ChEBI" id="CHEBI:18420"/>
    </cofactor>
</comment>
<dbReference type="InterPro" id="IPR033749">
    <property type="entry name" value="Polyprenyl_synt_CS"/>
</dbReference>
<dbReference type="EMBL" id="CP001280">
    <property type="protein sequence ID" value="ACK50989.1"/>
    <property type="molecule type" value="Genomic_DNA"/>
</dbReference>
<dbReference type="PANTHER" id="PTHR43281:SF1">
    <property type="entry name" value="FARNESYL DIPHOSPHATE SYNTHASE"/>
    <property type="match status" value="1"/>
</dbReference>
<protein>
    <submittedName>
        <fullName evidence="8">Polyprenyl synthetase</fullName>
    </submittedName>
</protein>
<dbReference type="RefSeq" id="WP_012591059.1">
    <property type="nucleotide sequence ID" value="NC_011666.1"/>
</dbReference>
<dbReference type="Pfam" id="PF00348">
    <property type="entry name" value="polyprenyl_synt"/>
    <property type="match status" value="1"/>
</dbReference>
<evidence type="ECO:0000256" key="6">
    <source>
        <dbReference type="ARBA" id="ARBA00023229"/>
    </source>
</evidence>
<accession>B8EPY5</accession>
<gene>
    <name evidence="8" type="ordered locus">Msil_2049</name>
</gene>
<proteinExistence type="inferred from homology"/>
<organism evidence="8 9">
    <name type="scientific">Methylocella silvestris (strain DSM 15510 / CIP 108128 / LMG 27833 / NCIMB 13906 / BL2)</name>
    <dbReference type="NCBI Taxonomy" id="395965"/>
    <lineage>
        <taxon>Bacteria</taxon>
        <taxon>Pseudomonadati</taxon>
        <taxon>Pseudomonadota</taxon>
        <taxon>Alphaproteobacteria</taxon>
        <taxon>Hyphomicrobiales</taxon>
        <taxon>Beijerinckiaceae</taxon>
        <taxon>Methylocella</taxon>
    </lineage>
</organism>
<keyword evidence="4" id="KW-0479">Metal-binding</keyword>
<dbReference type="GO" id="GO:0004659">
    <property type="term" value="F:prenyltransferase activity"/>
    <property type="evidence" value="ECO:0007669"/>
    <property type="project" value="InterPro"/>
</dbReference>
<comment type="similarity">
    <text evidence="2 7">Belongs to the FPP/GGPP synthase family.</text>
</comment>
<dbReference type="InterPro" id="IPR008949">
    <property type="entry name" value="Isoprenoid_synthase_dom_sf"/>
</dbReference>
<keyword evidence="9" id="KW-1185">Reference proteome</keyword>
<evidence type="ECO:0000313" key="8">
    <source>
        <dbReference type="EMBL" id="ACK50989.1"/>
    </source>
</evidence>
<keyword evidence="3 7" id="KW-0808">Transferase</keyword>
<dbReference type="STRING" id="395965.Msil_2049"/>